<comment type="similarity">
    <text evidence="1">Belongs to the protein kinase superfamily. CMGC Ser/Thr protein kinase family. MNB/DYRK subfamily.</text>
</comment>
<sequence length="776" mass="88271">MSTVWESSNTQQSNNNDTLQYKFSKLNGLSQSKIPVKSNRQVSAPITPLDESTLGAHIKRSFIPRITSSPSVPEINQRYLRSHSIKSSPVQEQTSTPKIHKSKEIDTPPSTLTKLSREMRLLSLNTPPAPSYDSPSVRSRPLLKKASVLKERNTDDFTVADLANKNRSVSSPHLGDRAANLNSAKDLMGENRSPIRQSSQESSRSSKKNLSVPKTTRRRVVSSKTNSNDSPLVRLTRSTTASNLKIVAKSPTKVPQKQEYSSFPKKMPPRRPISDTKLKDRVTVNDYNSKLVIPKKRSFTKSYSVNTGLKDLVGNNEPTAPRGKRLPERSNASTLRSQSIFSQSSRRNSLKDPITPSKVSTSEELYNTLLSFPKTFQFISTWSFVKSSSNIANLIHKVRLPETLDSFERAEIVNQKEKIYYIGENLGVKTRNSMELSQNFGFDDDKGNLKVNMNDHISYRYQVVSKLGFGMFGNVFKCIDHKERKVISLKIMKNDINWSLQSMNEIKVLKLLNSGPNILSYIEHFNFRSHICIATELLAVNLLEALESTKFKGFELNVIQSWSRQLLSGLQFMHEKNIIHCDLKPENIMLMSPNSLNLKIIDFGSSTVDDDLTYSYIQSRFYRAPEVLLGCRYNKKIDIWSFGCLIYEMYRGVPLFEVKDELQLFKAFIKTLGFPSPRTILSYRNVIFKNGSINSRKDPNFIDKKTMIFSMFDRLGTYNNTPLGPIKKEPLSKKIGIDNVTFIQFLEKILVWDHSERHDAYALLGDDFLKLSVHEA</sequence>
<dbReference type="GO" id="GO:0005737">
    <property type="term" value="C:cytoplasm"/>
    <property type="evidence" value="ECO:0007669"/>
    <property type="project" value="TreeGrafter"/>
</dbReference>
<evidence type="ECO:0000256" key="5">
    <source>
        <dbReference type="ARBA" id="ARBA00022777"/>
    </source>
</evidence>
<feature type="region of interest" description="Disordered" evidence="7">
    <location>
        <begin position="249"/>
        <end position="274"/>
    </location>
</feature>
<dbReference type="PANTHER" id="PTHR24058">
    <property type="entry name" value="DUAL SPECIFICITY PROTEIN KINASE"/>
    <property type="match status" value="1"/>
</dbReference>
<evidence type="ECO:0000313" key="9">
    <source>
        <dbReference type="EMBL" id="KAH3679878.1"/>
    </source>
</evidence>
<organism evidence="9 10">
    <name type="scientific">Wickerhamomyces mucosus</name>
    <dbReference type="NCBI Taxonomy" id="1378264"/>
    <lineage>
        <taxon>Eukaryota</taxon>
        <taxon>Fungi</taxon>
        <taxon>Dikarya</taxon>
        <taxon>Ascomycota</taxon>
        <taxon>Saccharomycotina</taxon>
        <taxon>Saccharomycetes</taxon>
        <taxon>Phaffomycetales</taxon>
        <taxon>Wickerhamomycetaceae</taxon>
        <taxon>Wickerhamomyces</taxon>
    </lineage>
</organism>
<feature type="domain" description="Protein kinase" evidence="8">
    <location>
        <begin position="461"/>
        <end position="769"/>
    </location>
</feature>
<evidence type="ECO:0000256" key="6">
    <source>
        <dbReference type="ARBA" id="ARBA00022840"/>
    </source>
</evidence>
<proteinExistence type="inferred from homology"/>
<dbReference type="InterPro" id="IPR011009">
    <property type="entry name" value="Kinase-like_dom_sf"/>
</dbReference>
<keyword evidence="2" id="KW-0723">Serine/threonine-protein kinase</keyword>
<keyword evidence="5" id="KW-0418">Kinase</keyword>
<dbReference type="Proteomes" id="UP000769528">
    <property type="component" value="Unassembled WGS sequence"/>
</dbReference>
<dbReference type="SUPFAM" id="SSF56112">
    <property type="entry name" value="Protein kinase-like (PK-like)"/>
    <property type="match status" value="1"/>
</dbReference>
<feature type="compositionally biased region" description="Low complexity" evidence="7">
    <location>
        <begin position="192"/>
        <end position="203"/>
    </location>
</feature>
<evidence type="ECO:0000313" key="10">
    <source>
        <dbReference type="Proteomes" id="UP000769528"/>
    </source>
</evidence>
<reference evidence="9" key="2">
    <citation type="submission" date="2021-01" db="EMBL/GenBank/DDBJ databases">
        <authorList>
            <person name="Schikora-Tamarit M.A."/>
        </authorList>
    </citation>
    <scope>NUCLEOTIDE SEQUENCE</scope>
    <source>
        <strain evidence="9">CBS6341</strain>
    </source>
</reference>
<dbReference type="OrthoDB" id="9332038at2759"/>
<dbReference type="Gene3D" id="3.30.200.20">
    <property type="entry name" value="Phosphorylase Kinase, domain 1"/>
    <property type="match status" value="1"/>
</dbReference>
<dbReference type="PANTHER" id="PTHR24058:SF22">
    <property type="entry name" value="DUAL SPECIFICITY TYROSINE-PHOSPHORYLATION-REGULATED KINASE 4"/>
    <property type="match status" value="1"/>
</dbReference>
<dbReference type="PROSITE" id="PS00108">
    <property type="entry name" value="PROTEIN_KINASE_ST"/>
    <property type="match status" value="1"/>
</dbReference>
<keyword evidence="3" id="KW-0808">Transferase</keyword>
<dbReference type="InterPro" id="IPR050494">
    <property type="entry name" value="Ser_Thr_dual-spec_kinase"/>
</dbReference>
<name>A0A9P8THL4_9ASCO</name>
<dbReference type="GO" id="GO:0005856">
    <property type="term" value="C:cytoskeleton"/>
    <property type="evidence" value="ECO:0007669"/>
    <property type="project" value="TreeGrafter"/>
</dbReference>
<evidence type="ECO:0000256" key="7">
    <source>
        <dbReference type="SAM" id="MobiDB-lite"/>
    </source>
</evidence>
<keyword evidence="10" id="KW-1185">Reference proteome</keyword>
<accession>A0A9P8THL4</accession>
<feature type="compositionally biased region" description="Polar residues" evidence="7">
    <location>
        <begin position="85"/>
        <end position="97"/>
    </location>
</feature>
<feature type="compositionally biased region" description="Low complexity" evidence="7">
    <location>
        <begin position="333"/>
        <end position="347"/>
    </location>
</feature>
<evidence type="ECO:0000256" key="3">
    <source>
        <dbReference type="ARBA" id="ARBA00022679"/>
    </source>
</evidence>
<dbReference type="EMBL" id="JAEUBF010000206">
    <property type="protein sequence ID" value="KAH3679878.1"/>
    <property type="molecule type" value="Genomic_DNA"/>
</dbReference>
<dbReference type="GO" id="GO:0004674">
    <property type="term" value="F:protein serine/threonine kinase activity"/>
    <property type="evidence" value="ECO:0007669"/>
    <property type="project" value="UniProtKB-KW"/>
</dbReference>
<keyword evidence="6" id="KW-0067">ATP-binding</keyword>
<reference evidence="9" key="1">
    <citation type="journal article" date="2021" name="Open Biol.">
        <title>Shared evolutionary footprints suggest mitochondrial oxidative damage underlies multiple complex I losses in fungi.</title>
        <authorList>
            <person name="Schikora-Tamarit M.A."/>
            <person name="Marcet-Houben M."/>
            <person name="Nosek J."/>
            <person name="Gabaldon T."/>
        </authorList>
    </citation>
    <scope>NUCLEOTIDE SEQUENCE</scope>
    <source>
        <strain evidence="9">CBS6341</strain>
    </source>
</reference>
<feature type="compositionally biased region" description="Polar residues" evidence="7">
    <location>
        <begin position="222"/>
        <end position="234"/>
    </location>
</feature>
<gene>
    <name evidence="9" type="ORF">WICMUC_000621</name>
</gene>
<dbReference type="SMART" id="SM00220">
    <property type="entry name" value="S_TKc"/>
    <property type="match status" value="1"/>
</dbReference>
<feature type="region of interest" description="Disordered" evidence="7">
    <location>
        <begin position="85"/>
        <end position="111"/>
    </location>
</feature>
<dbReference type="Gene3D" id="1.10.510.10">
    <property type="entry name" value="Transferase(Phosphotransferase) domain 1"/>
    <property type="match status" value="1"/>
</dbReference>
<comment type="caution">
    <text evidence="9">The sequence shown here is derived from an EMBL/GenBank/DDBJ whole genome shotgun (WGS) entry which is preliminary data.</text>
</comment>
<protein>
    <recommendedName>
        <fullName evidence="8">Protein kinase domain-containing protein</fullName>
    </recommendedName>
</protein>
<dbReference type="InterPro" id="IPR000719">
    <property type="entry name" value="Prot_kinase_dom"/>
</dbReference>
<evidence type="ECO:0000256" key="4">
    <source>
        <dbReference type="ARBA" id="ARBA00022741"/>
    </source>
</evidence>
<feature type="region of interest" description="Disordered" evidence="7">
    <location>
        <begin position="182"/>
        <end position="234"/>
    </location>
</feature>
<dbReference type="Pfam" id="PF00069">
    <property type="entry name" value="Pkinase"/>
    <property type="match status" value="1"/>
</dbReference>
<dbReference type="GO" id="GO:0005524">
    <property type="term" value="F:ATP binding"/>
    <property type="evidence" value="ECO:0007669"/>
    <property type="project" value="UniProtKB-KW"/>
</dbReference>
<dbReference type="PROSITE" id="PS50011">
    <property type="entry name" value="PROTEIN_KINASE_DOM"/>
    <property type="match status" value="1"/>
</dbReference>
<dbReference type="InterPro" id="IPR008271">
    <property type="entry name" value="Ser/Thr_kinase_AS"/>
</dbReference>
<evidence type="ECO:0000256" key="2">
    <source>
        <dbReference type="ARBA" id="ARBA00022527"/>
    </source>
</evidence>
<feature type="region of interest" description="Disordered" evidence="7">
    <location>
        <begin position="308"/>
        <end position="357"/>
    </location>
</feature>
<dbReference type="AlphaFoldDB" id="A0A9P8THL4"/>
<evidence type="ECO:0000256" key="1">
    <source>
        <dbReference type="ARBA" id="ARBA00008867"/>
    </source>
</evidence>
<evidence type="ECO:0000259" key="8">
    <source>
        <dbReference type="PROSITE" id="PS50011"/>
    </source>
</evidence>
<keyword evidence="4" id="KW-0547">Nucleotide-binding</keyword>